<feature type="region of interest" description="Disordered" evidence="3">
    <location>
        <begin position="115"/>
        <end position="138"/>
    </location>
</feature>
<evidence type="ECO:0000256" key="2">
    <source>
        <dbReference type="PROSITE-ProRule" id="PRU00176"/>
    </source>
</evidence>
<dbReference type="GO" id="GO:0005739">
    <property type="term" value="C:mitochondrion"/>
    <property type="evidence" value="ECO:0007669"/>
    <property type="project" value="TreeGrafter"/>
</dbReference>
<dbReference type="GO" id="GO:0005634">
    <property type="term" value="C:nucleus"/>
    <property type="evidence" value="ECO:0007669"/>
    <property type="project" value="TreeGrafter"/>
</dbReference>
<dbReference type="InterPro" id="IPR050886">
    <property type="entry name" value="RNA-binding_reg"/>
</dbReference>
<dbReference type="GO" id="GO:0003723">
    <property type="term" value="F:RNA binding"/>
    <property type="evidence" value="ECO:0007669"/>
    <property type="project" value="UniProtKB-UniRule"/>
</dbReference>
<evidence type="ECO:0000313" key="6">
    <source>
        <dbReference type="WBParaSite" id="L893_g28191.t1"/>
    </source>
</evidence>
<dbReference type="PROSITE" id="PS50102">
    <property type="entry name" value="RRM"/>
    <property type="match status" value="1"/>
</dbReference>
<feature type="compositionally biased region" description="Polar residues" evidence="3">
    <location>
        <begin position="120"/>
        <end position="137"/>
    </location>
</feature>
<evidence type="ECO:0000256" key="3">
    <source>
        <dbReference type="SAM" id="MobiDB-lite"/>
    </source>
</evidence>
<proteinExistence type="predicted"/>
<dbReference type="WBParaSite" id="L893_g28191.t1">
    <property type="protein sequence ID" value="L893_g28191.t1"/>
    <property type="gene ID" value="L893_g28191"/>
</dbReference>
<dbReference type="AlphaFoldDB" id="A0A1I7ZPE1"/>
<dbReference type="PANTHER" id="PTHR48024">
    <property type="entry name" value="GEO13361P1-RELATED"/>
    <property type="match status" value="1"/>
</dbReference>
<organism evidence="5 6">
    <name type="scientific">Steinernema glaseri</name>
    <dbReference type="NCBI Taxonomy" id="37863"/>
    <lineage>
        <taxon>Eukaryota</taxon>
        <taxon>Metazoa</taxon>
        <taxon>Ecdysozoa</taxon>
        <taxon>Nematoda</taxon>
        <taxon>Chromadorea</taxon>
        <taxon>Rhabditida</taxon>
        <taxon>Tylenchina</taxon>
        <taxon>Panagrolaimomorpha</taxon>
        <taxon>Strongyloidoidea</taxon>
        <taxon>Steinernematidae</taxon>
        <taxon>Steinernema</taxon>
    </lineage>
</organism>
<reference evidence="6" key="1">
    <citation type="submission" date="2016-11" db="UniProtKB">
        <authorList>
            <consortium name="WormBaseParasite"/>
        </authorList>
    </citation>
    <scope>IDENTIFICATION</scope>
</reference>
<dbReference type="Pfam" id="PF00076">
    <property type="entry name" value="RRM_1"/>
    <property type="match status" value="1"/>
</dbReference>
<keyword evidence="1 2" id="KW-0694">RNA-binding</keyword>
<name>A0A1I7ZPE1_9BILA</name>
<accession>A0A1I7ZPE1</accession>
<feature type="compositionally biased region" description="Basic and acidic residues" evidence="3">
    <location>
        <begin position="18"/>
        <end position="31"/>
    </location>
</feature>
<feature type="domain" description="RRM" evidence="4">
    <location>
        <begin position="42"/>
        <end position="119"/>
    </location>
</feature>
<dbReference type="Proteomes" id="UP000095287">
    <property type="component" value="Unplaced"/>
</dbReference>
<dbReference type="SUPFAM" id="SSF54928">
    <property type="entry name" value="RNA-binding domain, RBD"/>
    <property type="match status" value="1"/>
</dbReference>
<feature type="region of interest" description="Disordered" evidence="3">
    <location>
        <begin position="156"/>
        <end position="179"/>
    </location>
</feature>
<protein>
    <submittedName>
        <fullName evidence="6">RRM domain-containing protein</fullName>
    </submittedName>
</protein>
<evidence type="ECO:0000313" key="5">
    <source>
        <dbReference type="Proteomes" id="UP000095287"/>
    </source>
</evidence>
<dbReference type="PANTHER" id="PTHR48024:SF49">
    <property type="entry name" value="RRM DOMAIN-CONTAINING PROTEIN"/>
    <property type="match status" value="1"/>
</dbReference>
<keyword evidence="5" id="KW-1185">Reference proteome</keyword>
<dbReference type="InterPro" id="IPR012677">
    <property type="entry name" value="Nucleotide-bd_a/b_plait_sf"/>
</dbReference>
<evidence type="ECO:0000259" key="4">
    <source>
        <dbReference type="PROSITE" id="PS50102"/>
    </source>
</evidence>
<evidence type="ECO:0000256" key="1">
    <source>
        <dbReference type="ARBA" id="ARBA00022884"/>
    </source>
</evidence>
<feature type="region of interest" description="Disordered" evidence="3">
    <location>
        <begin position="1"/>
        <end position="39"/>
    </location>
</feature>
<dbReference type="InterPro" id="IPR000504">
    <property type="entry name" value="RRM_dom"/>
</dbReference>
<dbReference type="InterPro" id="IPR035979">
    <property type="entry name" value="RBD_domain_sf"/>
</dbReference>
<dbReference type="SMART" id="SM00360">
    <property type="entry name" value="RRM"/>
    <property type="match status" value="1"/>
</dbReference>
<sequence length="179" mass="20757">MAEDSEYPIIRPSSVVSRPEHGYRHPKEQKQLPESQTPRHERKIFLGGLTASTNEDDLLRHFARYGEIQKATVVRDFYGVSRCFGYVLFTDKDCMKSVLNPHFVHIINGRELDVQPARAHQSQNRKQTPQNQDSPNVTGIKYNQWRLQQIELGLVDESQSEKREKSPDLLQFDDPLIDL</sequence>
<dbReference type="Gene3D" id="3.30.70.330">
    <property type="match status" value="1"/>
</dbReference>